<dbReference type="GO" id="GO:0005886">
    <property type="term" value="C:plasma membrane"/>
    <property type="evidence" value="ECO:0007669"/>
    <property type="project" value="TreeGrafter"/>
</dbReference>
<dbReference type="AlphaFoldDB" id="A0A7T7XNP5"/>
<dbReference type="KEGG" id="bhc:JFL75_01920"/>
<protein>
    <recommendedName>
        <fullName evidence="1">diguanylate cyclase</fullName>
        <ecNumber evidence="1">2.7.7.65</ecNumber>
    </recommendedName>
</protein>
<dbReference type="PANTHER" id="PTHR45138">
    <property type="entry name" value="REGULATORY COMPONENTS OF SENSORY TRANSDUCTION SYSTEM"/>
    <property type="match status" value="1"/>
</dbReference>
<evidence type="ECO:0000313" key="4">
    <source>
        <dbReference type="EMBL" id="QQO09699.1"/>
    </source>
</evidence>
<dbReference type="PANTHER" id="PTHR45138:SF9">
    <property type="entry name" value="DIGUANYLATE CYCLASE DGCM-RELATED"/>
    <property type="match status" value="1"/>
</dbReference>
<dbReference type="SMART" id="SM00267">
    <property type="entry name" value="GGDEF"/>
    <property type="match status" value="1"/>
</dbReference>
<reference evidence="4" key="1">
    <citation type="submission" date="2021-01" db="EMBL/GenBank/DDBJ databases">
        <title>Description of Breznakiella homolactica.</title>
        <authorList>
            <person name="Song Y."/>
            <person name="Brune A."/>
        </authorList>
    </citation>
    <scope>NUCLEOTIDE SEQUENCE</scope>
    <source>
        <strain evidence="4">RmG30</strain>
    </source>
</reference>
<name>A0A7T7XNP5_9SPIR</name>
<dbReference type="Pfam" id="PF00990">
    <property type="entry name" value="GGDEF"/>
    <property type="match status" value="1"/>
</dbReference>
<dbReference type="CDD" id="cd01949">
    <property type="entry name" value="GGDEF"/>
    <property type="match status" value="1"/>
</dbReference>
<evidence type="ECO:0000256" key="1">
    <source>
        <dbReference type="ARBA" id="ARBA00012528"/>
    </source>
</evidence>
<dbReference type="InterPro" id="IPR029787">
    <property type="entry name" value="Nucleotide_cyclase"/>
</dbReference>
<evidence type="ECO:0000313" key="5">
    <source>
        <dbReference type="Proteomes" id="UP000595917"/>
    </source>
</evidence>
<dbReference type="Gene3D" id="3.30.70.270">
    <property type="match status" value="1"/>
</dbReference>
<gene>
    <name evidence="4" type="ORF">JFL75_01920</name>
</gene>
<sequence>MNNGEHAEDFLTSPKVLENYTLLQDIGVFKYIDEMNREIRSYKSLLGSAADIFNRTTINDIMDATVWQISDQFLPSFIVFLWRPLHNREEITIKGYKNYKMIDLSLDLKTISPFEAFFQKYPKPINFDLLVYQLADDEAIKPLEELHPEIVVPILGPSGLYCLILIGPKMLGDEYSSRELSYLGGLMGFVSQAIQNHLHYEHSVRDVKTGLFNHGFFISRMNEEIARTKRFRTVSSLIVMDVDKFKNFNDSYGHLAGDRVLEYIGRSIKKSVRSEDIPSRFGGEEFTILLPNTGKEMAWTVAERLRMAISGMKVPWVPPLPQVTISAGVITFDERSGMTADEIINRADEALYLSKARGRNMTTVWGMGLLFRIERELKRQREMAESPDLAAPETPDSRI</sequence>
<dbReference type="NCBIfam" id="TIGR00254">
    <property type="entry name" value="GGDEF"/>
    <property type="match status" value="1"/>
</dbReference>
<dbReference type="RefSeq" id="WP_215627002.1">
    <property type="nucleotide sequence ID" value="NZ_CP067089.2"/>
</dbReference>
<comment type="catalytic activity">
    <reaction evidence="2">
        <text>2 GTP = 3',3'-c-di-GMP + 2 diphosphate</text>
        <dbReference type="Rhea" id="RHEA:24898"/>
        <dbReference type="ChEBI" id="CHEBI:33019"/>
        <dbReference type="ChEBI" id="CHEBI:37565"/>
        <dbReference type="ChEBI" id="CHEBI:58805"/>
        <dbReference type="EC" id="2.7.7.65"/>
    </reaction>
</comment>
<keyword evidence="5" id="KW-1185">Reference proteome</keyword>
<dbReference type="EMBL" id="CP067089">
    <property type="protein sequence ID" value="QQO09699.1"/>
    <property type="molecule type" value="Genomic_DNA"/>
</dbReference>
<dbReference type="GO" id="GO:0052621">
    <property type="term" value="F:diguanylate cyclase activity"/>
    <property type="evidence" value="ECO:0007669"/>
    <property type="project" value="UniProtKB-EC"/>
</dbReference>
<evidence type="ECO:0000259" key="3">
    <source>
        <dbReference type="PROSITE" id="PS50887"/>
    </source>
</evidence>
<dbReference type="Proteomes" id="UP000595917">
    <property type="component" value="Chromosome"/>
</dbReference>
<dbReference type="InterPro" id="IPR043128">
    <property type="entry name" value="Rev_trsase/Diguanyl_cyclase"/>
</dbReference>
<dbReference type="SUPFAM" id="SSF55073">
    <property type="entry name" value="Nucleotide cyclase"/>
    <property type="match status" value="1"/>
</dbReference>
<dbReference type="GO" id="GO:1902201">
    <property type="term" value="P:negative regulation of bacterial-type flagellum-dependent cell motility"/>
    <property type="evidence" value="ECO:0007669"/>
    <property type="project" value="TreeGrafter"/>
</dbReference>
<feature type="domain" description="GGDEF" evidence="3">
    <location>
        <begin position="233"/>
        <end position="367"/>
    </location>
</feature>
<dbReference type="FunFam" id="3.30.70.270:FF:000001">
    <property type="entry name" value="Diguanylate cyclase domain protein"/>
    <property type="match status" value="1"/>
</dbReference>
<organism evidence="4 5">
    <name type="scientific">Breznakiella homolactica</name>
    <dbReference type="NCBI Taxonomy" id="2798577"/>
    <lineage>
        <taxon>Bacteria</taxon>
        <taxon>Pseudomonadati</taxon>
        <taxon>Spirochaetota</taxon>
        <taxon>Spirochaetia</taxon>
        <taxon>Spirochaetales</taxon>
        <taxon>Breznakiellaceae</taxon>
        <taxon>Breznakiella</taxon>
    </lineage>
</organism>
<evidence type="ECO:0000256" key="2">
    <source>
        <dbReference type="ARBA" id="ARBA00034247"/>
    </source>
</evidence>
<proteinExistence type="predicted"/>
<dbReference type="InterPro" id="IPR050469">
    <property type="entry name" value="Diguanylate_Cyclase"/>
</dbReference>
<dbReference type="EC" id="2.7.7.65" evidence="1"/>
<accession>A0A7T7XNP5</accession>
<dbReference type="GO" id="GO:0043709">
    <property type="term" value="P:cell adhesion involved in single-species biofilm formation"/>
    <property type="evidence" value="ECO:0007669"/>
    <property type="project" value="TreeGrafter"/>
</dbReference>
<dbReference type="PROSITE" id="PS50887">
    <property type="entry name" value="GGDEF"/>
    <property type="match status" value="1"/>
</dbReference>
<dbReference type="InterPro" id="IPR000160">
    <property type="entry name" value="GGDEF_dom"/>
</dbReference>